<name>A0A635R8G3_SALET</name>
<reference evidence="1" key="1">
    <citation type="submission" date="2018-07" db="EMBL/GenBank/DDBJ databases">
        <authorList>
            <person name="Ashton P.M."/>
            <person name="Dallman T."/>
            <person name="Nair S."/>
            <person name="De Pinna E."/>
            <person name="Peters T."/>
            <person name="Grant K."/>
        </authorList>
    </citation>
    <scope>NUCLEOTIDE SEQUENCE</scope>
    <source>
        <strain evidence="1">368335</strain>
    </source>
</reference>
<dbReference type="EMBL" id="AAMIYH010000015">
    <property type="protein sequence ID" value="EDH8303075.1"/>
    <property type="molecule type" value="Genomic_DNA"/>
</dbReference>
<sequence length="541" mass="62060">MNKLNWVDFYLLNVNKSLVSRLRPVTTTDTFQGLTKNFHPEGLYSTEIFGLTGSEARDSTFSYIDIKLDIISPTVCLALFQLKQLYEEICSGKRYATWSEKEKDFEPALPGDAGADTGFNFFLSHYNDLKPGRNESLQRDETVDFFEKFRPVSLSRYVLVLPAGLRDLVVRQDGREQEEEIGGLYRRLISLARAIPDRATRVELTNPVRWKLQQTFNEIWMYFFNIQDGKGGFQRRKVTSRKLMNGTRNVLSSFSTGSKCMGREDAIRPTDTKIGLYQGLKALLPVAQYQIRERYLGNIRAGDGNLYGVNTKTLKREFLEVGGRVYDTFTTDDGIETLINRMEARELRHQPLMINDTHYVALVYQDNKHFKVFYDIDELPKTFDRKNVHGMTLVELLYLSGYELWNNYFGFVTRYPVTGRGSTYSSTIRLETTTSSLYLKELEDDWETEKPHGAISYPDRSVPTFVESMAPHPSRLGGLGGDYDGDTGSLNAPMSQEALEENRNWIHSKNYWFDSDGNFKINPVNNVIKRATQALLKNPKG</sequence>
<protein>
    <submittedName>
        <fullName evidence="1">Uncharacterized protein</fullName>
    </submittedName>
</protein>
<organism evidence="1">
    <name type="scientific">Salmonella enterica subsp. enterica serovar Chester</name>
    <dbReference type="NCBI Taxonomy" id="149386"/>
    <lineage>
        <taxon>Bacteria</taxon>
        <taxon>Pseudomonadati</taxon>
        <taxon>Pseudomonadota</taxon>
        <taxon>Gammaproteobacteria</taxon>
        <taxon>Enterobacterales</taxon>
        <taxon>Enterobacteriaceae</taxon>
        <taxon>Salmonella</taxon>
    </lineage>
</organism>
<proteinExistence type="predicted"/>
<comment type="caution">
    <text evidence="1">The sequence shown here is derived from an EMBL/GenBank/DDBJ whole genome shotgun (WGS) entry which is preliminary data.</text>
</comment>
<evidence type="ECO:0000313" key="1">
    <source>
        <dbReference type="EMBL" id="EDH8303075.1"/>
    </source>
</evidence>
<dbReference type="AlphaFoldDB" id="A0A635R8G3"/>
<accession>A0A635R8G3</accession>
<gene>
    <name evidence="1" type="ORF">CB695_16525</name>
</gene>